<evidence type="ECO:0000313" key="2">
    <source>
        <dbReference type="EMBL" id="UVC16339.1"/>
    </source>
</evidence>
<dbReference type="Pfam" id="PF03190">
    <property type="entry name" value="Thioredox_DsbH"/>
    <property type="match status" value="1"/>
</dbReference>
<dbReference type="CDD" id="cd02955">
    <property type="entry name" value="SSP411"/>
    <property type="match status" value="1"/>
</dbReference>
<dbReference type="InterPro" id="IPR008928">
    <property type="entry name" value="6-hairpin_glycosidase_sf"/>
</dbReference>
<sequence>MESPEIICRPSTTALASLIHRQFAECPTVTAQNLPAHNLLAEEASPYLQQHSGNPVHWRPWSPASLAEARALQRPILLSVGYAACHWCHVMAHESFENDDVAAVMNRLFVNIKVDREERPDIDQIYMAALSSMGEQGGWPLTMFLTPDGKPFWGGTYFPREARYGRPGFVQVLEAVDKAWREKTESVNQSADGLTTHVEARLAGTHAKTVLDRDTLATLANGIDGMIDRELGGMRGAPKFPNAPFMQTLWLSWLRDGATAHRDAVLLSLEKMLAGGIYDHIGGGLSRYSTDAEWLVPHFEKMLYDNAQLIRLCNWAYAATGNELFRVRIEETIDWLLREMRVDGGAFAASLDADSEGEEGLFYTWGRDEIEAALGDELSLFFHYFTLSSPHGWEGKPIIHQTEAQQTQSVTDRDRLIPMKEKLLAARERRVRPGRDGKILTDWNGLVIAAVAEAGRALKRIDWIEAAEQAFAAIAGAARDGRLPHSMLGAKKLFPALSSDYAAMANAAISLFEATGTSSYAELAGQFIAQLDQWHSDENNTGYYLTASDSSDVPIRIRGDVDEAIPSATGQIIEAMVRLCSLSGALELHEKTWKVAEHAAGRAAHQAYGQAGIVNACALAIDPLKLVLVDNPENPGLVPVANRNPDPRRIDIIVPVGSATNLPMLPDGALPPTDKPGAWLCTGQVCLPVIADAEELERRLRRG</sequence>
<evidence type="ECO:0000259" key="1">
    <source>
        <dbReference type="Pfam" id="PF03190"/>
    </source>
</evidence>
<organism evidence="2 3">
    <name type="scientific">Mesorhizobium onobrychidis</name>
    <dbReference type="NCBI Taxonomy" id="2775404"/>
    <lineage>
        <taxon>Bacteria</taxon>
        <taxon>Pseudomonadati</taxon>
        <taxon>Pseudomonadota</taxon>
        <taxon>Alphaproteobacteria</taxon>
        <taxon>Hyphomicrobiales</taxon>
        <taxon>Phyllobacteriaceae</taxon>
        <taxon>Mesorhizobium</taxon>
    </lineage>
</organism>
<proteinExistence type="predicted"/>
<feature type="domain" description="Spermatogenesis-associated protein 20-like TRX" evidence="1">
    <location>
        <begin position="38"/>
        <end position="198"/>
    </location>
</feature>
<reference evidence="2" key="1">
    <citation type="submission" date="2020-09" db="EMBL/GenBank/DDBJ databases">
        <title>Rhizobia associated with sainfoin plants.</title>
        <authorList>
            <person name="Asharfi S."/>
            <person name="Kuzmanovic N."/>
            <person name="Bunk B."/>
            <person name="Sproeer C."/>
            <person name="Becker M."/>
            <person name="Thuenen T."/>
        </authorList>
    </citation>
    <scope>NUCLEOTIDE SEQUENCE</scope>
    <source>
        <strain evidence="2">OM4</strain>
    </source>
</reference>
<keyword evidence="3" id="KW-1185">Reference proteome</keyword>
<dbReference type="SUPFAM" id="SSF52833">
    <property type="entry name" value="Thioredoxin-like"/>
    <property type="match status" value="1"/>
</dbReference>
<dbReference type="Gene3D" id="1.50.10.10">
    <property type="match status" value="1"/>
</dbReference>
<dbReference type="EMBL" id="CP062229">
    <property type="protein sequence ID" value="UVC16339.1"/>
    <property type="molecule type" value="Genomic_DNA"/>
</dbReference>
<protein>
    <submittedName>
        <fullName evidence="2">Thioredoxin domain-containing protein</fullName>
    </submittedName>
</protein>
<dbReference type="InterPro" id="IPR012341">
    <property type="entry name" value="6hp_glycosidase-like_sf"/>
</dbReference>
<dbReference type="SUPFAM" id="SSF48208">
    <property type="entry name" value="Six-hairpin glycosidases"/>
    <property type="match status" value="1"/>
</dbReference>
<dbReference type="PANTHER" id="PTHR42899:SF1">
    <property type="entry name" value="SPERMATOGENESIS-ASSOCIATED PROTEIN 20"/>
    <property type="match status" value="1"/>
</dbReference>
<dbReference type="PANTHER" id="PTHR42899">
    <property type="entry name" value="SPERMATOGENESIS-ASSOCIATED PROTEIN 20"/>
    <property type="match status" value="1"/>
</dbReference>
<dbReference type="InterPro" id="IPR036249">
    <property type="entry name" value="Thioredoxin-like_sf"/>
</dbReference>
<accession>A0ABY5QZJ7</accession>
<dbReference type="InterPro" id="IPR024705">
    <property type="entry name" value="Ssp411"/>
</dbReference>
<dbReference type="PIRSF" id="PIRSF006402">
    <property type="entry name" value="UCP006402_thioredoxin"/>
    <property type="match status" value="1"/>
</dbReference>
<gene>
    <name evidence="2" type="ORF">IHQ72_03950</name>
</gene>
<evidence type="ECO:0000313" key="3">
    <source>
        <dbReference type="Proteomes" id="UP001058098"/>
    </source>
</evidence>
<dbReference type="InterPro" id="IPR004879">
    <property type="entry name" value="Ssp411-like_TRX"/>
</dbReference>
<dbReference type="Gene3D" id="3.40.30.10">
    <property type="entry name" value="Glutaredoxin"/>
    <property type="match status" value="1"/>
</dbReference>
<name>A0ABY5QZJ7_9HYPH</name>
<dbReference type="Proteomes" id="UP001058098">
    <property type="component" value="Chromosome"/>
</dbReference>